<dbReference type="OMA" id="CSIAVIT"/>
<reference evidence="1 2" key="1">
    <citation type="submission" date="2015-12" db="EMBL/GenBank/DDBJ databases">
        <title>Dictyostelia acquired genes for synthesis and detection of signals that induce cell-type specialization by lateral gene transfer from prokaryotes.</title>
        <authorList>
            <person name="Gloeckner G."/>
            <person name="Schaap P."/>
        </authorList>
    </citation>
    <scope>NUCLEOTIDE SEQUENCE [LARGE SCALE GENOMIC DNA]</scope>
    <source>
        <strain evidence="1 2">TK</strain>
    </source>
</reference>
<evidence type="ECO:0000313" key="2">
    <source>
        <dbReference type="Proteomes" id="UP000076078"/>
    </source>
</evidence>
<dbReference type="Proteomes" id="UP000076078">
    <property type="component" value="Unassembled WGS sequence"/>
</dbReference>
<dbReference type="InParanoid" id="A0A151ZRY4"/>
<comment type="caution">
    <text evidence="1">The sequence shown here is derived from an EMBL/GenBank/DDBJ whole genome shotgun (WGS) entry which is preliminary data.</text>
</comment>
<keyword evidence="2" id="KW-1185">Reference proteome</keyword>
<evidence type="ECO:0000313" key="1">
    <source>
        <dbReference type="EMBL" id="KYQ96679.1"/>
    </source>
</evidence>
<protein>
    <submittedName>
        <fullName evidence="1">Uncharacterized protein</fullName>
    </submittedName>
</protein>
<dbReference type="PANTHER" id="PTHR39532">
    <property type="entry name" value="F-BOX DOMAIN-CONTAINING PROTEIN-RELATED"/>
    <property type="match status" value="1"/>
</dbReference>
<dbReference type="AlphaFoldDB" id="A0A151ZRY4"/>
<dbReference type="EMBL" id="LODT01000021">
    <property type="protein sequence ID" value="KYQ96679.1"/>
    <property type="molecule type" value="Genomic_DNA"/>
</dbReference>
<organism evidence="1 2">
    <name type="scientific">Tieghemostelium lacteum</name>
    <name type="common">Slime mold</name>
    <name type="synonym">Dictyostelium lacteum</name>
    <dbReference type="NCBI Taxonomy" id="361077"/>
    <lineage>
        <taxon>Eukaryota</taxon>
        <taxon>Amoebozoa</taxon>
        <taxon>Evosea</taxon>
        <taxon>Eumycetozoa</taxon>
        <taxon>Dictyostelia</taxon>
        <taxon>Dictyosteliales</taxon>
        <taxon>Raperosteliaceae</taxon>
        <taxon>Tieghemostelium</taxon>
    </lineage>
</organism>
<proteinExistence type="predicted"/>
<dbReference type="FunCoup" id="A0A151ZRY4">
    <property type="interactions" value="898"/>
</dbReference>
<sequence length="463" mass="54812">MLNHLEEIEKFENINSSNVLARIKAIRYHSIYYTNKLGHMINNREYFIFKIRDTLDPNFSCIKESLSLRYIQLKHFDLLLDKVFNKTEKQMIMNRLSNCNDYESIPADFLCRFNQWVLSTRASVNENNSVFQLKSNGNDEITTGNMTINNKYIAMIILRNYLFVQNEKSNEPVIIRLSHLYSLALVNYQLFVWCRYILKNWSVIYRVYNELTIGTKYSLLESMPRYIDYRNIIRFIPSHLMEKCLINVHYMNITCEEYQMYSATGTGQENDDLQLFYDKCRHLPSQLLSIDYLIYPPPLPNLEYLKIQFYYSNGSAYRALINHILTNGNDSPSNNTNINTLKYFDIVIENEYTRPPAFDHSLFDLLLQNHGQSLISIRLFIKVSFRAFLDLYKFYCKISTSHPHIKISILADDPIYLKQQCSIAVITNQNYNHTFFGDKLPNQNEKEQEIIQKNVVDHYCHLI</sequence>
<accession>A0A151ZRY4</accession>
<name>A0A151ZRY4_TIELA</name>
<gene>
    <name evidence="1" type="ORF">DLAC_03966</name>
</gene>